<dbReference type="SUPFAM" id="SSF49599">
    <property type="entry name" value="TRAF domain-like"/>
    <property type="match status" value="1"/>
</dbReference>
<dbReference type="SUPFAM" id="SSF48403">
    <property type="entry name" value="Ankyrin repeat"/>
    <property type="match status" value="1"/>
</dbReference>
<dbReference type="GO" id="GO:0031297">
    <property type="term" value="P:replication fork processing"/>
    <property type="evidence" value="ECO:0007669"/>
    <property type="project" value="TreeGrafter"/>
</dbReference>
<dbReference type="GO" id="GO:0000724">
    <property type="term" value="P:double-strand break repair via homologous recombination"/>
    <property type="evidence" value="ECO:0007669"/>
    <property type="project" value="TreeGrafter"/>
</dbReference>
<evidence type="ECO:0000256" key="2">
    <source>
        <dbReference type="ARBA" id="ARBA00017829"/>
    </source>
</evidence>
<dbReference type="Proteomes" id="UP000095280">
    <property type="component" value="Unplaced"/>
</dbReference>
<feature type="compositionally biased region" description="Basic and acidic residues" evidence="14">
    <location>
        <begin position="879"/>
        <end position="900"/>
    </location>
</feature>
<dbReference type="Gene3D" id="3.80.10.10">
    <property type="entry name" value="Ribonuclease Inhibitor"/>
    <property type="match status" value="1"/>
</dbReference>
<dbReference type="InterPro" id="IPR002110">
    <property type="entry name" value="Ankyrin_rpt"/>
</dbReference>
<dbReference type="InterPro" id="IPR013010">
    <property type="entry name" value="Znf_SIAH"/>
</dbReference>
<keyword evidence="5" id="KW-0677">Repeat</keyword>
<dbReference type="Gene3D" id="1.25.40.10">
    <property type="entry name" value="Tetratricopeptide repeat domain"/>
    <property type="match status" value="1"/>
</dbReference>
<dbReference type="Pfam" id="PF00560">
    <property type="entry name" value="LRR_1"/>
    <property type="match status" value="1"/>
</dbReference>
<dbReference type="SUPFAM" id="SSF48452">
    <property type="entry name" value="TPR-like"/>
    <property type="match status" value="1"/>
</dbReference>
<evidence type="ECO:0000313" key="17">
    <source>
        <dbReference type="Proteomes" id="UP000095280"/>
    </source>
</evidence>
<dbReference type="Gene3D" id="1.25.40.20">
    <property type="entry name" value="Ankyrin repeat-containing domain"/>
    <property type="match status" value="1"/>
</dbReference>
<proteinExistence type="predicted"/>
<dbReference type="PROSITE" id="PS51450">
    <property type="entry name" value="LRR"/>
    <property type="match status" value="1"/>
</dbReference>
<feature type="region of interest" description="Disordered" evidence="14">
    <location>
        <begin position="873"/>
        <end position="1025"/>
    </location>
</feature>
<dbReference type="PROSITE" id="PS51081">
    <property type="entry name" value="ZF_SIAH"/>
    <property type="match status" value="1"/>
</dbReference>
<organism evidence="17 18">
    <name type="scientific">Macrostomum lignano</name>
    <dbReference type="NCBI Taxonomy" id="282301"/>
    <lineage>
        <taxon>Eukaryota</taxon>
        <taxon>Metazoa</taxon>
        <taxon>Spiralia</taxon>
        <taxon>Lophotrochozoa</taxon>
        <taxon>Platyhelminthes</taxon>
        <taxon>Rhabditophora</taxon>
        <taxon>Macrostomorpha</taxon>
        <taxon>Macrostomida</taxon>
        <taxon>Macrostomidae</taxon>
        <taxon>Macrostomum</taxon>
    </lineage>
</organism>
<evidence type="ECO:0000256" key="4">
    <source>
        <dbReference type="ARBA" id="ARBA00022723"/>
    </source>
</evidence>
<keyword evidence="7" id="KW-0802">TPR repeat</keyword>
<dbReference type="PROSITE" id="PS50088">
    <property type="entry name" value="ANK_REPEAT"/>
    <property type="match status" value="1"/>
</dbReference>
<feature type="compositionally biased region" description="Acidic residues" evidence="14">
    <location>
        <begin position="947"/>
        <end position="956"/>
    </location>
</feature>
<dbReference type="InterPro" id="IPR036770">
    <property type="entry name" value="Ankyrin_rpt-contain_sf"/>
</dbReference>
<dbReference type="PANTHER" id="PTHR46358:SF1">
    <property type="entry name" value="TONSOKU-LIKE PROTEIN"/>
    <property type="match status" value="1"/>
</dbReference>
<dbReference type="SMART" id="SM00368">
    <property type="entry name" value="LRR_RI"/>
    <property type="match status" value="3"/>
</dbReference>
<evidence type="ECO:0000313" key="18">
    <source>
        <dbReference type="WBParaSite" id="maker-uti_cns_0014560-snap-gene-0.4-mRNA-1"/>
    </source>
</evidence>
<keyword evidence="9 11" id="KW-0040">ANK repeat</keyword>
<feature type="compositionally biased region" description="Polar residues" evidence="14">
    <location>
        <begin position="733"/>
        <end position="743"/>
    </location>
</feature>
<evidence type="ECO:0000256" key="1">
    <source>
        <dbReference type="ARBA" id="ARBA00004123"/>
    </source>
</evidence>
<feature type="repeat" description="ANK" evidence="11">
    <location>
        <begin position="769"/>
        <end position="807"/>
    </location>
</feature>
<evidence type="ECO:0000256" key="3">
    <source>
        <dbReference type="ARBA" id="ARBA00022614"/>
    </source>
</evidence>
<feature type="compositionally biased region" description="Low complexity" evidence="14">
    <location>
        <begin position="286"/>
        <end position="299"/>
    </location>
</feature>
<evidence type="ECO:0000256" key="13">
    <source>
        <dbReference type="SAM" id="Coils"/>
    </source>
</evidence>
<sequence length="1659" mass="181278">METSCCHQVHCRACVARVNRCAQCRHEPVRAEASALARRMIDSLPFKCPHCDRRGPRGEIREHEVACERRPIKCPAPDCQYQGLAPEFLLHLKDKHREALLRNADKCFASLQVAASAHVGLVNDKFSVIGPLGVVLHLLARHRHVALHQGVKLVHLLHVEHHRLGADANPAIVQSSHRHVSYHKHLSVGLQAANLLDAGVLHVAASRALEENQAPVICPFCQKRLRFVLEWWLEFDNLADHEDLIHREDGRLGGHFDLLVVDSSQRHGWRGVGAHLSGHPGENSRGPSASAASGPAPAATLPSEKKDLLLSRSATISERELHRLFDRARRCYVLGKYDEATNLAESVLADWPNDKNSIDGVTLLELRRFLADAYIDYGEDKAAEEHALKYVELASASDNNKVQQEAWLTLGRVYLMLDYDDPNFGKAKKAVCASLKCLAKMRKQLRPQDFNIMKLVTYVNLVKTCRPNELVARAEFLSVCDRLVDQLGRDVSEETLLVHCGSKLEHYVATEAVADGFEFARTMSDRKLLDLSADAALYLSLCRLAAVAADSGQPGPVKQLSRASLSVFAQRGLRQQSRLPRVQHQSVVRLLKCNRLLAKLDSTGSGAASDAGQLNAETVGAHRTAGDILLRFQLHARASAHFVWLVEQLKVDKQRYCKELASAYGSLAVCCRALDRKEQANECDREKQLLEEGDKANRKKESGKEEKDGSDDESSNSSSSDNDEDADGDGWTDVSSGVTSGMSDFQVGNEGRQPRSRNSRPMEARKNEFGDTPLHLAAQRGDINRSGHFEAAKWLIERGANPARRDADGDNILSLAEAWRHDCVADGQLAASLTANRFRHWLADRLGEVEFQRLEKQYEAAQARLKLRLAAQEARAGGKSKDRRGDKDENKDRDGDRRAGVESYKATMRQVRRSAVRDRRHAPKPAPQELESPYASDASNDGQMEPDAGEDSEDSSEGPAKRPRLQLKQQSSGNRRRPMQILDDDDIDEEVRKQEKGQKKTPICLSPAPVSAPSAHAPAAESEDCNSPVFNRSAVAMDRTAQHRRGLADASILPFAVDQFQQHDQPVPLLNSTMLMPAPAATVTSPDTAPAADPRIARCLRDAQTAGCLTAADFRLGPDGALPLLTCRPDRLTRLDLSGNLLTDLPSPALASLVAWQGSASLSDLNLAGNDLTSATLSELPAMPSLRVLDLSENPLGDSAGPHIGRLVSGSPKLDWLLLRDCRLTDKFGRPGLLSSDSVRLLDLDGNLFSDNGVSLLIDCVINWRQLDTLRLRRCQVALATKYSNAAAVSLAATGGCLAASLARLLQRLGSGLRVLDLRENGLKPGEFAAAAELIATLLIVRDRTQELLAASEEHERRRLLRLDQIAEDGPGDELELVTRVQFQPGRPWWQRQWRRWRPLMQLDSSAGGDGQPPRLADVPSSATSLTPEPPEGASVEAARRLLTAAAELQSQLDSLEAALRSADAESSGAELSLTVGLALTSRIAAFRSALARFAVEPAEVDSVDSSTCPTLRRIRRLQADSAERRLVRLERRFAGLLLSRGALAAECRDADFNEAAGGLSERLSELLTLMLSVRALLAADGPALAEVRAAVEAAGELCESAADNLESAVIIDFQLAGRLRRARLIAAAVLVAALVAIVTLLAVLLAVRSSGNGALTPY</sequence>
<evidence type="ECO:0000256" key="10">
    <source>
        <dbReference type="ARBA" id="ARBA00023242"/>
    </source>
</evidence>
<feature type="region of interest" description="Disordered" evidence="14">
    <location>
        <begin position="694"/>
        <end position="782"/>
    </location>
</feature>
<dbReference type="InterPro" id="IPR032675">
    <property type="entry name" value="LRR_dom_sf"/>
</dbReference>
<evidence type="ECO:0000256" key="14">
    <source>
        <dbReference type="SAM" id="MobiDB-lite"/>
    </source>
</evidence>
<keyword evidence="15" id="KW-1133">Transmembrane helix</keyword>
<keyword evidence="6 12" id="KW-0863">Zinc-finger</keyword>
<dbReference type="InterPro" id="IPR001611">
    <property type="entry name" value="Leu-rich_rpt"/>
</dbReference>
<evidence type="ECO:0000256" key="6">
    <source>
        <dbReference type="ARBA" id="ARBA00022771"/>
    </source>
</evidence>
<accession>A0A1I8IPU2</accession>
<keyword evidence="15" id="KW-0472">Membrane</keyword>
<keyword evidence="15" id="KW-0812">Transmembrane</keyword>
<dbReference type="WBParaSite" id="maker-uti_cns_0014560-snap-gene-0.4-mRNA-1">
    <property type="protein sequence ID" value="maker-uti_cns_0014560-snap-gene-0.4-mRNA-1"/>
    <property type="gene ID" value="maker-uti_cns_0014560-snap-gene-0.4"/>
</dbReference>
<evidence type="ECO:0000256" key="7">
    <source>
        <dbReference type="ARBA" id="ARBA00022803"/>
    </source>
</evidence>
<protein>
    <recommendedName>
        <fullName evidence="2">Tonsoku-like protein</fullName>
    </recommendedName>
</protein>
<evidence type="ECO:0000256" key="11">
    <source>
        <dbReference type="PROSITE-ProRule" id="PRU00023"/>
    </source>
</evidence>
<evidence type="ECO:0000256" key="12">
    <source>
        <dbReference type="PROSITE-ProRule" id="PRU00455"/>
    </source>
</evidence>
<feature type="compositionally biased region" description="Acidic residues" evidence="14">
    <location>
        <begin position="721"/>
        <end position="730"/>
    </location>
</feature>
<dbReference type="Gene3D" id="3.30.40.10">
    <property type="entry name" value="Zinc/RING finger domain, C3HC4 (zinc finger)"/>
    <property type="match status" value="1"/>
</dbReference>
<keyword evidence="8" id="KW-0862">Zinc</keyword>
<feature type="domain" description="SIAH-type" evidence="16">
    <location>
        <begin position="39"/>
        <end position="97"/>
    </location>
</feature>
<feature type="transmembrane region" description="Helical" evidence="15">
    <location>
        <begin position="1625"/>
        <end position="1648"/>
    </location>
</feature>
<evidence type="ECO:0000256" key="15">
    <source>
        <dbReference type="SAM" id="Phobius"/>
    </source>
</evidence>
<feature type="compositionally biased region" description="Basic and acidic residues" evidence="14">
    <location>
        <begin position="694"/>
        <end position="707"/>
    </location>
</feature>
<keyword evidence="17" id="KW-1185">Reference proteome</keyword>
<dbReference type="PANTHER" id="PTHR46358">
    <property type="entry name" value="TONSOKU-LIKE PROTEIN"/>
    <property type="match status" value="1"/>
</dbReference>
<comment type="subcellular location">
    <subcellularLocation>
        <location evidence="1">Nucleus</location>
    </subcellularLocation>
</comment>
<keyword evidence="13" id="KW-0175">Coiled coil</keyword>
<keyword evidence="3" id="KW-0433">Leucine-rich repeat</keyword>
<dbReference type="InterPro" id="IPR013083">
    <property type="entry name" value="Znf_RING/FYVE/PHD"/>
</dbReference>
<dbReference type="GO" id="GO:0008270">
    <property type="term" value="F:zinc ion binding"/>
    <property type="evidence" value="ECO:0007669"/>
    <property type="project" value="UniProtKB-KW"/>
</dbReference>
<evidence type="ECO:0000256" key="8">
    <source>
        <dbReference type="ARBA" id="ARBA00022833"/>
    </source>
</evidence>
<name>A0A1I8IPU2_9PLAT</name>
<reference evidence="18" key="1">
    <citation type="submission" date="2016-11" db="UniProtKB">
        <authorList>
            <consortium name="WormBaseParasite"/>
        </authorList>
    </citation>
    <scope>IDENTIFICATION</scope>
</reference>
<feature type="compositionally biased region" description="Basic residues" evidence="14">
    <location>
        <begin position="910"/>
        <end position="923"/>
    </location>
</feature>
<keyword evidence="10" id="KW-0539">Nucleus</keyword>
<evidence type="ECO:0000259" key="16">
    <source>
        <dbReference type="PROSITE" id="PS51081"/>
    </source>
</evidence>
<feature type="coiled-coil region" evidence="13">
    <location>
        <begin position="1439"/>
        <end position="1466"/>
    </location>
</feature>
<dbReference type="SMART" id="SM00248">
    <property type="entry name" value="ANK"/>
    <property type="match status" value="1"/>
</dbReference>
<keyword evidence="4" id="KW-0479">Metal-binding</keyword>
<dbReference type="SUPFAM" id="SSF52047">
    <property type="entry name" value="RNI-like"/>
    <property type="match status" value="1"/>
</dbReference>
<feature type="compositionally biased region" description="Basic and acidic residues" evidence="14">
    <location>
        <begin position="760"/>
        <end position="769"/>
    </location>
</feature>
<dbReference type="PROSITE" id="PS50297">
    <property type="entry name" value="ANK_REP_REGION"/>
    <property type="match status" value="1"/>
</dbReference>
<feature type="compositionally biased region" description="Low complexity" evidence="14">
    <location>
        <begin position="1006"/>
        <end position="1020"/>
    </location>
</feature>
<feature type="region of interest" description="Disordered" evidence="14">
    <location>
        <begin position="271"/>
        <end position="301"/>
    </location>
</feature>
<evidence type="ECO:0000256" key="5">
    <source>
        <dbReference type="ARBA" id="ARBA00022737"/>
    </source>
</evidence>
<dbReference type="InterPro" id="IPR011990">
    <property type="entry name" value="TPR-like_helical_dom_sf"/>
</dbReference>
<evidence type="ECO:0000256" key="9">
    <source>
        <dbReference type="ARBA" id="ARBA00023043"/>
    </source>
</evidence>
<feature type="region of interest" description="Disordered" evidence="14">
    <location>
        <begin position="1403"/>
        <end position="1435"/>
    </location>
</feature>
<dbReference type="GO" id="GO:0043596">
    <property type="term" value="C:nuclear replication fork"/>
    <property type="evidence" value="ECO:0007669"/>
    <property type="project" value="TreeGrafter"/>
</dbReference>
<dbReference type="Pfam" id="PF00023">
    <property type="entry name" value="Ank"/>
    <property type="match status" value="1"/>
</dbReference>
<dbReference type="InterPro" id="IPR052311">
    <property type="entry name" value="MMS22L-TONSL_complex_comp"/>
</dbReference>